<dbReference type="InterPro" id="IPR016102">
    <property type="entry name" value="Succinyl-CoA_synth-like"/>
</dbReference>
<evidence type="ECO:0000259" key="4">
    <source>
        <dbReference type="SMART" id="SM00881"/>
    </source>
</evidence>
<evidence type="ECO:0000256" key="3">
    <source>
        <dbReference type="ARBA" id="ARBA00022840"/>
    </source>
</evidence>
<accession>A0A8T5GE97</accession>
<dbReference type="InterPro" id="IPR032875">
    <property type="entry name" value="Succ_CoA_lig_flav_dom"/>
</dbReference>
<keyword evidence="1" id="KW-0436">Ligase</keyword>
<keyword evidence="3" id="KW-0067">ATP-binding</keyword>
<keyword evidence="2" id="KW-0547">Nucleotide-binding</keyword>
<sequence length="675" mass="74308">MSLNSMFNPKSVAVIGASNTPGKVGYAIVKNMLDADFEGKIYPINLKEKKVQGLRAYASVTKVAGKVDLAIIVIPSKFVPSVMKELVKKGTKNVVIITAGFGEVGTQGIKLQEEISKIVEKNKMNVVGPNTLGIINSSNGLNASFAANFPRQGEIAIVSQSGALCTAILDWARQEKVGFSKFISTGNKAFLDEGEYFEYLENDPMTKAVFVYMESVKGYEQFLENAYSLAKKKPVVLIKSGRSPEGKKAASSHTGAISGNDEIFTIACKKANVLRMNSIEGFFDMAKLLSRIKEMNKFCLAVVTNAGGPGVIAADSASNHKFPLPRFSKKTLDTVKNINPHASNPLDLIGDAKPIDYRTALTVLQDDKNVDLVYVLLTPQSMTDPDRVADIIVDLNKRLPIMCSFLGGVGVSHARRYLREHNIVEFVTPERGIKALARFRDYALNKKTIKKFSHSLKAKAKTKKLISSKQVLSIQDTFEILKEFNIPTVKTVFVSKKKDLDKLKLKLPVALKATSGIPHKTNYGLVKAGIKTHKELEKEVVRMQKILKKMKKPSTLAVQEMVKGEEVLVSSITNEFGKIITFGLGGIFVEVMKDISQKIAPINESDIDEMFEEVKGAAVLKGARTKKKYNVRALKKVIKLLNNLALTYPELQEIEMNPIIVNEKGAYAIDAIMIK</sequence>
<dbReference type="InterPro" id="IPR051538">
    <property type="entry name" value="Acyl-CoA_Synth/Transferase"/>
</dbReference>
<organism evidence="5 6">
    <name type="scientific">Candidatus Iainarchaeum sp</name>
    <dbReference type="NCBI Taxonomy" id="3101447"/>
    <lineage>
        <taxon>Archaea</taxon>
        <taxon>Candidatus Iainarchaeota</taxon>
        <taxon>Candidatus Iainarchaeia</taxon>
        <taxon>Candidatus Iainarchaeales</taxon>
        <taxon>Candidatus Iainarchaeaceae</taxon>
        <taxon>Candidatus Iainarchaeum</taxon>
    </lineage>
</organism>
<dbReference type="AlphaFoldDB" id="A0A8T5GE97"/>
<dbReference type="SMART" id="SM00881">
    <property type="entry name" value="CoA_binding"/>
    <property type="match status" value="1"/>
</dbReference>
<evidence type="ECO:0000256" key="2">
    <source>
        <dbReference type="ARBA" id="ARBA00022741"/>
    </source>
</evidence>
<comment type="caution">
    <text evidence="5">The sequence shown here is derived from an EMBL/GenBank/DDBJ whole genome shotgun (WGS) entry which is preliminary data.</text>
</comment>
<dbReference type="GO" id="GO:0005524">
    <property type="term" value="F:ATP binding"/>
    <property type="evidence" value="ECO:0007669"/>
    <property type="project" value="UniProtKB-KW"/>
</dbReference>
<evidence type="ECO:0000313" key="5">
    <source>
        <dbReference type="EMBL" id="MBT4870343.1"/>
    </source>
</evidence>
<reference evidence="5" key="1">
    <citation type="journal article" date="2021" name="ISME J.">
        <title>Mercury methylation by metabolically versatile and cosmopolitan marine bacteria.</title>
        <authorList>
            <person name="Lin H."/>
            <person name="Ascher D.B."/>
            <person name="Myung Y."/>
            <person name="Lamborg C.H."/>
            <person name="Hallam S.J."/>
            <person name="Gionfriddo C.M."/>
            <person name="Holt K.E."/>
            <person name="Moreau J.W."/>
        </authorList>
    </citation>
    <scope>NUCLEOTIDE SEQUENCE</scope>
    <source>
        <strain evidence="5">SI075_bin30</strain>
    </source>
</reference>
<dbReference type="InterPro" id="IPR013815">
    <property type="entry name" value="ATP_grasp_subdomain_1"/>
</dbReference>
<gene>
    <name evidence="5" type="ORF">HON47_02120</name>
</gene>
<evidence type="ECO:0000256" key="1">
    <source>
        <dbReference type="ARBA" id="ARBA00022598"/>
    </source>
</evidence>
<feature type="domain" description="CoA-binding" evidence="4">
    <location>
        <begin position="6"/>
        <end position="101"/>
    </location>
</feature>
<name>A0A8T5GE97_9ARCH</name>
<dbReference type="InterPro" id="IPR003781">
    <property type="entry name" value="CoA-bd"/>
</dbReference>
<dbReference type="SUPFAM" id="SSF52210">
    <property type="entry name" value="Succinyl-CoA synthetase domains"/>
    <property type="match status" value="2"/>
</dbReference>
<dbReference type="Gene3D" id="3.30.1490.20">
    <property type="entry name" value="ATP-grasp fold, A domain"/>
    <property type="match status" value="1"/>
</dbReference>
<dbReference type="Gene3D" id="3.30.470.20">
    <property type="entry name" value="ATP-grasp fold, B domain"/>
    <property type="match status" value="1"/>
</dbReference>
<dbReference type="Proteomes" id="UP000722459">
    <property type="component" value="Unassembled WGS sequence"/>
</dbReference>
<dbReference type="SUPFAM" id="SSF56059">
    <property type="entry name" value="Glutathione synthetase ATP-binding domain-like"/>
    <property type="match status" value="1"/>
</dbReference>
<protein>
    <submittedName>
        <fullName evidence="5">CoA-binding protein</fullName>
    </submittedName>
</protein>
<dbReference type="Pfam" id="PF13549">
    <property type="entry name" value="ATP-grasp_5"/>
    <property type="match status" value="1"/>
</dbReference>
<dbReference type="Pfam" id="PF13607">
    <property type="entry name" value="Succ_CoA_lig"/>
    <property type="match status" value="1"/>
</dbReference>
<evidence type="ECO:0000313" key="6">
    <source>
        <dbReference type="Proteomes" id="UP000722459"/>
    </source>
</evidence>
<dbReference type="Gene3D" id="3.40.50.720">
    <property type="entry name" value="NAD(P)-binding Rossmann-like Domain"/>
    <property type="match status" value="1"/>
</dbReference>
<dbReference type="PANTHER" id="PTHR43334">
    <property type="entry name" value="ACETATE--COA LIGASE [ADP-FORMING]"/>
    <property type="match status" value="1"/>
</dbReference>
<dbReference type="SUPFAM" id="SSF51735">
    <property type="entry name" value="NAD(P)-binding Rossmann-fold domains"/>
    <property type="match status" value="1"/>
</dbReference>
<dbReference type="Gene3D" id="3.40.50.261">
    <property type="entry name" value="Succinyl-CoA synthetase domains"/>
    <property type="match status" value="2"/>
</dbReference>
<proteinExistence type="predicted"/>
<dbReference type="GO" id="GO:0016874">
    <property type="term" value="F:ligase activity"/>
    <property type="evidence" value="ECO:0007669"/>
    <property type="project" value="UniProtKB-KW"/>
</dbReference>
<dbReference type="Pfam" id="PF13380">
    <property type="entry name" value="CoA_binding_2"/>
    <property type="match status" value="1"/>
</dbReference>
<dbReference type="EMBL" id="JABJNZ010000028">
    <property type="protein sequence ID" value="MBT4870343.1"/>
    <property type="molecule type" value="Genomic_DNA"/>
</dbReference>
<dbReference type="PANTHER" id="PTHR43334:SF1">
    <property type="entry name" value="3-HYDROXYPROPIONATE--COA LIGASE [ADP-FORMING]"/>
    <property type="match status" value="1"/>
</dbReference>
<dbReference type="InterPro" id="IPR036291">
    <property type="entry name" value="NAD(P)-bd_dom_sf"/>
</dbReference>